<name>A0A5B8FVV3_9RHOB</name>
<keyword evidence="6" id="KW-0963">Cytoplasm</keyword>
<comment type="similarity">
    <text evidence="1 6">Belongs to the SecB family.</text>
</comment>
<keyword evidence="5 6" id="KW-0143">Chaperone</keyword>
<evidence type="ECO:0000313" key="7">
    <source>
        <dbReference type="EMBL" id="QDL91300.1"/>
    </source>
</evidence>
<dbReference type="EMBL" id="CP040818">
    <property type="protein sequence ID" value="QDL91300.1"/>
    <property type="molecule type" value="Genomic_DNA"/>
</dbReference>
<dbReference type="RefSeq" id="WP_138575698.1">
    <property type="nucleotide sequence ID" value="NZ_CP040818.1"/>
</dbReference>
<evidence type="ECO:0000313" key="8">
    <source>
        <dbReference type="Proteomes" id="UP000305888"/>
    </source>
</evidence>
<keyword evidence="8" id="KW-1185">Reference proteome</keyword>
<comment type="subcellular location">
    <subcellularLocation>
        <location evidence="6">Cytoplasm</location>
    </subcellularLocation>
</comment>
<comment type="subunit">
    <text evidence="6">Homotetramer, a dimer of dimers. One homotetramer interacts with 1 SecA dimer.</text>
</comment>
<dbReference type="NCBIfam" id="TIGR00809">
    <property type="entry name" value="secB"/>
    <property type="match status" value="1"/>
</dbReference>
<dbReference type="InterPro" id="IPR003708">
    <property type="entry name" value="SecB"/>
</dbReference>
<dbReference type="PANTHER" id="PTHR36918:SF1">
    <property type="entry name" value="PROTEIN-EXPORT PROTEIN SECB"/>
    <property type="match status" value="1"/>
</dbReference>
<comment type="function">
    <text evidence="6">One of the proteins required for the normal export of preproteins out of the cell cytoplasm. It is a molecular chaperone that binds to a subset of precursor proteins, maintaining them in a translocation-competent state. It also specifically binds to its receptor SecA.</text>
</comment>
<organism evidence="7 8">
    <name type="scientific">Paroceanicella profunda</name>
    <dbReference type="NCBI Taxonomy" id="2579971"/>
    <lineage>
        <taxon>Bacteria</taxon>
        <taxon>Pseudomonadati</taxon>
        <taxon>Pseudomonadota</taxon>
        <taxon>Alphaproteobacteria</taxon>
        <taxon>Rhodobacterales</taxon>
        <taxon>Paracoccaceae</taxon>
        <taxon>Paroceanicella</taxon>
    </lineage>
</organism>
<dbReference type="PRINTS" id="PR01594">
    <property type="entry name" value="SECBCHAPRONE"/>
</dbReference>
<keyword evidence="2 6" id="KW-0813">Transport</keyword>
<dbReference type="GO" id="GO:0005737">
    <property type="term" value="C:cytoplasm"/>
    <property type="evidence" value="ECO:0007669"/>
    <property type="project" value="UniProtKB-SubCell"/>
</dbReference>
<protein>
    <recommendedName>
        <fullName evidence="6">Protein-export protein SecB</fullName>
    </recommendedName>
</protein>
<accession>A0A5B8FVV3</accession>
<dbReference type="KEGG" id="ppru:FDP22_05570"/>
<dbReference type="HAMAP" id="MF_00821">
    <property type="entry name" value="SecB"/>
    <property type="match status" value="1"/>
</dbReference>
<dbReference type="PANTHER" id="PTHR36918">
    <property type="match status" value="1"/>
</dbReference>
<dbReference type="NCBIfam" id="NF004392">
    <property type="entry name" value="PRK05751.1-3"/>
    <property type="match status" value="1"/>
</dbReference>
<evidence type="ECO:0000256" key="4">
    <source>
        <dbReference type="ARBA" id="ARBA00023010"/>
    </source>
</evidence>
<evidence type="ECO:0000256" key="5">
    <source>
        <dbReference type="ARBA" id="ARBA00023186"/>
    </source>
</evidence>
<keyword evidence="3 6" id="KW-0653">Protein transport</keyword>
<dbReference type="Proteomes" id="UP000305888">
    <property type="component" value="Chromosome"/>
</dbReference>
<dbReference type="GO" id="GO:0006457">
    <property type="term" value="P:protein folding"/>
    <property type="evidence" value="ECO:0007669"/>
    <property type="project" value="UniProtKB-UniRule"/>
</dbReference>
<dbReference type="Pfam" id="PF02556">
    <property type="entry name" value="SecB"/>
    <property type="match status" value="1"/>
</dbReference>
<dbReference type="GO" id="GO:0051262">
    <property type="term" value="P:protein tetramerization"/>
    <property type="evidence" value="ECO:0007669"/>
    <property type="project" value="InterPro"/>
</dbReference>
<sequence>MAENDTPVQPRLQVVSQFIRDLSFENVAAQKSLNASEAKPEITVNVGLDAGKIGDDLYEVKMKVNIDATAEGNKIFVLEMEYAGRFVVQNVPEAQLHPFLLIECPRMIFPYVRRIIGDITRDGGYPPLNVDNIDFVNLYRQEVERRRAAQVEGPTSIS</sequence>
<evidence type="ECO:0000256" key="2">
    <source>
        <dbReference type="ARBA" id="ARBA00022448"/>
    </source>
</evidence>
<evidence type="ECO:0000256" key="6">
    <source>
        <dbReference type="HAMAP-Rule" id="MF_00821"/>
    </source>
</evidence>
<dbReference type="SUPFAM" id="SSF54611">
    <property type="entry name" value="SecB-like"/>
    <property type="match status" value="1"/>
</dbReference>
<keyword evidence="4 6" id="KW-0811">Translocation</keyword>
<gene>
    <name evidence="6 7" type="primary">secB</name>
    <name evidence="7" type="ORF">FDP22_05570</name>
</gene>
<dbReference type="InterPro" id="IPR035958">
    <property type="entry name" value="SecB-like_sf"/>
</dbReference>
<evidence type="ECO:0000256" key="3">
    <source>
        <dbReference type="ARBA" id="ARBA00022927"/>
    </source>
</evidence>
<dbReference type="AlphaFoldDB" id="A0A5B8FVV3"/>
<dbReference type="OrthoDB" id="9795145at2"/>
<reference evidence="7 8" key="1">
    <citation type="submission" date="2019-06" db="EMBL/GenBank/DDBJ databases">
        <title>Genome sequence of Rhodobacteraceae bacterium D4M1.</title>
        <authorList>
            <person name="Cao J."/>
        </authorList>
    </citation>
    <scope>NUCLEOTIDE SEQUENCE [LARGE SCALE GENOMIC DNA]</scope>
    <source>
        <strain evidence="7 8">D4M1</strain>
    </source>
</reference>
<dbReference type="GO" id="GO:0051082">
    <property type="term" value="F:unfolded protein binding"/>
    <property type="evidence" value="ECO:0007669"/>
    <property type="project" value="InterPro"/>
</dbReference>
<dbReference type="Gene3D" id="3.10.420.10">
    <property type="entry name" value="SecB-like"/>
    <property type="match status" value="1"/>
</dbReference>
<evidence type="ECO:0000256" key="1">
    <source>
        <dbReference type="ARBA" id="ARBA00009990"/>
    </source>
</evidence>
<dbReference type="GO" id="GO:0015031">
    <property type="term" value="P:protein transport"/>
    <property type="evidence" value="ECO:0007669"/>
    <property type="project" value="UniProtKB-UniRule"/>
</dbReference>
<proteinExistence type="inferred from homology"/>